<dbReference type="SUPFAM" id="SSF48508">
    <property type="entry name" value="Nuclear receptor ligand-binding domain"/>
    <property type="match status" value="1"/>
</dbReference>
<feature type="chain" id="PRO_5044845596" evidence="10">
    <location>
        <begin position="24"/>
        <end position="1061"/>
    </location>
</feature>
<dbReference type="PANTHER" id="PTHR48092">
    <property type="entry name" value="KNIRPS-RELATED PROTEIN-RELATED"/>
    <property type="match status" value="1"/>
</dbReference>
<feature type="compositionally biased region" description="Polar residues" evidence="9">
    <location>
        <begin position="194"/>
        <end position="210"/>
    </location>
</feature>
<dbReference type="PROSITE" id="PS51030">
    <property type="entry name" value="NUCLEAR_REC_DBD_2"/>
    <property type="match status" value="1"/>
</dbReference>
<keyword evidence="4" id="KW-0805">Transcription regulation</keyword>
<feature type="compositionally biased region" description="Low complexity" evidence="9">
    <location>
        <begin position="616"/>
        <end position="637"/>
    </location>
</feature>
<dbReference type="GO" id="GO:0008270">
    <property type="term" value="F:zinc ion binding"/>
    <property type="evidence" value="ECO:0007669"/>
    <property type="project" value="UniProtKB-KW"/>
</dbReference>
<dbReference type="Gene3D" id="1.10.565.10">
    <property type="entry name" value="Retinoid X Receptor"/>
    <property type="match status" value="1"/>
</dbReference>
<evidence type="ECO:0000256" key="8">
    <source>
        <dbReference type="ARBA" id="ARBA00023242"/>
    </source>
</evidence>
<keyword evidence="1" id="KW-0479">Metal-binding</keyword>
<feature type="compositionally biased region" description="Low complexity" evidence="9">
    <location>
        <begin position="1031"/>
        <end position="1045"/>
    </location>
</feature>
<evidence type="ECO:0000256" key="7">
    <source>
        <dbReference type="ARBA" id="ARBA00023170"/>
    </source>
</evidence>
<organism evidence="13 14">
    <name type="scientific">Heterodera trifolii</name>
    <dbReference type="NCBI Taxonomy" id="157864"/>
    <lineage>
        <taxon>Eukaryota</taxon>
        <taxon>Metazoa</taxon>
        <taxon>Ecdysozoa</taxon>
        <taxon>Nematoda</taxon>
        <taxon>Chromadorea</taxon>
        <taxon>Rhabditida</taxon>
        <taxon>Tylenchina</taxon>
        <taxon>Tylenchomorpha</taxon>
        <taxon>Tylenchoidea</taxon>
        <taxon>Heteroderidae</taxon>
        <taxon>Heteroderinae</taxon>
        <taxon>Heterodera</taxon>
    </lineage>
</organism>
<dbReference type="InterPro" id="IPR001723">
    <property type="entry name" value="Nuclear_hrmn_rcpt"/>
</dbReference>
<dbReference type="EMBL" id="JBICBT010001021">
    <property type="protein sequence ID" value="KAL3087448.1"/>
    <property type="molecule type" value="Genomic_DNA"/>
</dbReference>
<evidence type="ECO:0000256" key="4">
    <source>
        <dbReference type="ARBA" id="ARBA00023015"/>
    </source>
</evidence>
<feature type="domain" description="Nuclear receptor" evidence="11">
    <location>
        <begin position="491"/>
        <end position="592"/>
    </location>
</feature>
<keyword evidence="2" id="KW-0863">Zinc-finger</keyword>
<evidence type="ECO:0000313" key="13">
    <source>
        <dbReference type="EMBL" id="KAL3087448.1"/>
    </source>
</evidence>
<dbReference type="PROSITE" id="PS51843">
    <property type="entry name" value="NR_LBD"/>
    <property type="match status" value="1"/>
</dbReference>
<evidence type="ECO:0000256" key="9">
    <source>
        <dbReference type="SAM" id="MobiDB-lite"/>
    </source>
</evidence>
<dbReference type="InterPro" id="IPR013088">
    <property type="entry name" value="Znf_NHR/GATA"/>
</dbReference>
<evidence type="ECO:0000256" key="3">
    <source>
        <dbReference type="ARBA" id="ARBA00022833"/>
    </source>
</evidence>
<evidence type="ECO:0000313" key="14">
    <source>
        <dbReference type="Proteomes" id="UP001620626"/>
    </source>
</evidence>
<reference evidence="13 14" key="1">
    <citation type="submission" date="2024-10" db="EMBL/GenBank/DDBJ databases">
        <authorList>
            <person name="Kim D."/>
        </authorList>
    </citation>
    <scope>NUCLEOTIDE SEQUENCE [LARGE SCALE GENOMIC DNA]</scope>
    <source>
        <strain evidence="13">BH-2024</strain>
    </source>
</reference>
<dbReference type="GO" id="GO:0003677">
    <property type="term" value="F:DNA binding"/>
    <property type="evidence" value="ECO:0007669"/>
    <property type="project" value="UniProtKB-KW"/>
</dbReference>
<proteinExistence type="predicted"/>
<keyword evidence="7" id="KW-0675">Receptor</keyword>
<dbReference type="Pfam" id="PF00104">
    <property type="entry name" value="Hormone_recep"/>
    <property type="match status" value="1"/>
</dbReference>
<evidence type="ECO:0000256" key="2">
    <source>
        <dbReference type="ARBA" id="ARBA00022771"/>
    </source>
</evidence>
<evidence type="ECO:0000259" key="12">
    <source>
        <dbReference type="PROSITE" id="PS51843"/>
    </source>
</evidence>
<feature type="compositionally biased region" description="Low complexity" evidence="9">
    <location>
        <begin position="668"/>
        <end position="688"/>
    </location>
</feature>
<keyword evidence="10" id="KW-0732">Signal</keyword>
<evidence type="ECO:0000256" key="6">
    <source>
        <dbReference type="ARBA" id="ARBA00023163"/>
    </source>
</evidence>
<feature type="region of interest" description="Disordered" evidence="9">
    <location>
        <begin position="177"/>
        <end position="211"/>
    </location>
</feature>
<feature type="region of interest" description="Disordered" evidence="9">
    <location>
        <begin position="615"/>
        <end position="735"/>
    </location>
</feature>
<feature type="region of interest" description="Disordered" evidence="9">
    <location>
        <begin position="915"/>
        <end position="934"/>
    </location>
</feature>
<evidence type="ECO:0000256" key="10">
    <source>
        <dbReference type="SAM" id="SignalP"/>
    </source>
</evidence>
<name>A0ABD2JA04_9BILA</name>
<dbReference type="PRINTS" id="PR00398">
    <property type="entry name" value="STRDHORMONER"/>
</dbReference>
<keyword evidence="14" id="KW-1185">Reference proteome</keyword>
<dbReference type="SMART" id="SM00430">
    <property type="entry name" value="HOLI"/>
    <property type="match status" value="1"/>
</dbReference>
<dbReference type="InterPro" id="IPR001628">
    <property type="entry name" value="Znf_hrmn_rcpt"/>
</dbReference>
<dbReference type="Pfam" id="PF00105">
    <property type="entry name" value="zf-C4"/>
    <property type="match status" value="2"/>
</dbReference>
<comment type="caution">
    <text evidence="13">The sequence shown here is derived from an EMBL/GenBank/DDBJ whole genome shotgun (WGS) entry which is preliminary data.</text>
</comment>
<accession>A0ABD2JA04</accession>
<protein>
    <submittedName>
        <fullName evidence="13">Uncharacterized protein</fullName>
    </submittedName>
</protein>
<dbReference type="PROSITE" id="PS00031">
    <property type="entry name" value="NUCLEAR_REC_DBD_1"/>
    <property type="match status" value="1"/>
</dbReference>
<dbReference type="InterPro" id="IPR050200">
    <property type="entry name" value="Nuclear_hormone_rcpt_NR3"/>
</dbReference>
<dbReference type="Proteomes" id="UP001620626">
    <property type="component" value="Unassembled WGS sequence"/>
</dbReference>
<keyword evidence="6" id="KW-0804">Transcription</keyword>
<dbReference type="InterPro" id="IPR035500">
    <property type="entry name" value="NHR-like_dom_sf"/>
</dbReference>
<feature type="domain" description="NR LBD" evidence="12">
    <location>
        <begin position="732"/>
        <end position="1023"/>
    </location>
</feature>
<evidence type="ECO:0000256" key="1">
    <source>
        <dbReference type="ARBA" id="ARBA00022723"/>
    </source>
</evidence>
<feature type="region of interest" description="Disordered" evidence="9">
    <location>
        <begin position="379"/>
        <end position="441"/>
    </location>
</feature>
<dbReference type="Gene3D" id="3.30.50.10">
    <property type="entry name" value="Erythroid Transcription Factor GATA-1, subunit A"/>
    <property type="match status" value="1"/>
</dbReference>
<dbReference type="SUPFAM" id="SSF57716">
    <property type="entry name" value="Glucocorticoid receptor-like (DNA-binding domain)"/>
    <property type="match status" value="2"/>
</dbReference>
<keyword evidence="8" id="KW-0539">Nucleus</keyword>
<keyword evidence="5" id="KW-0238">DNA-binding</keyword>
<gene>
    <name evidence="13" type="ORF">niasHT_023696</name>
</gene>
<evidence type="ECO:0000256" key="5">
    <source>
        <dbReference type="ARBA" id="ARBA00023125"/>
    </source>
</evidence>
<sequence>MEGIELFHLLFFFFLFLAPPWEGRGGGVMRAVRNCTPAIGWLIILTQPTPSVRRALGNARRMPAVCACPASSAAAAADSRGWLSPAHRRAAKAKFGRSCARGHPHAAQRKKVKIHSLTHSHSFHSPAALSRALTSIAKFLSSPNFGILVHQRIRHNGAGGLPTQKFGIRPPSPTINPCSSCPTSSKPTAYSVPKTKNTPHYSRQQTQQRRTLVPMSATITLTDHQQRHANQPPIGANNLNATTTSNNDAVFRPPIIVEHRRGTTTITASSVVPRSENAEAEAANHEDGIARPMPIRPMHGTNNNRLLEELRHVDSASTVVQRYSLLFWLHQQQQQQHQNQFASMPSNFLGTIMPTSANCDTNGQQQQQLKAWNTAYYHQHHQQGGGSGGIAVKKQSEQQQHQRREGGATVTSGLKRPRQRRPACESINHGGTPPTAEPFKMPTKKRFIMDEAELELKYAWIRHYSPITTLADGPRMDWNNNDKNNEISSDPNICAICQDRASGLHYGIYTCEGCKGFFKRTVQNKRIYTCCAAGSNNFTTSSTNDGVVEKQQANNKTVVGNCPMTKEQRNRCQFCRFQKCLKEGMVLEAVREDRMPGGRNGSAIYNMYKLRHRKLSNSSPTNSASTSPTSSSLVNTSQNHMNTSPATFDDDRSPTIATKSPPPPADCSNSYTSISSTKSSPTQQQTNSAAEKAQKLGRTIGSGAGGESPPRKQPHLTTTAPAAEEQPHHLQQQQPVRKNLIEKLIEIDRLPELINLRGLRIHNTESSASERLSHIGDEIVEQLVEWTKLLPFYSELPVEVHTYLLTHRWAELVLLSTCFFAHCSANNANQNKPNSMSDTDSQQNLALLQQRLSALMDKQIPIEHVAKEAGVLVQKFTTLYHAFSNLRITLEAYVCLKAITILHCGPTGHELDPFSLAPNSSMAPPPPPPSSAAAAATTAAAGGIGGRLHDHYVYKVSLIQEQFVKALQIHLSQCEHGPRLSEILTWLPMLQTVSGVLLRSKMFYVPFLICKQPEPIVDEKSQQIGRSLTTSSAAGGAANSSSSSSCAVEELKAEETDSEGG</sequence>
<feature type="compositionally biased region" description="Low complexity" evidence="9">
    <location>
        <begin position="177"/>
        <end position="188"/>
    </location>
</feature>
<feature type="region of interest" description="Disordered" evidence="9">
    <location>
        <begin position="1021"/>
        <end position="1061"/>
    </location>
</feature>
<feature type="signal peptide" evidence="10">
    <location>
        <begin position="1"/>
        <end position="23"/>
    </location>
</feature>
<keyword evidence="3" id="KW-0862">Zinc</keyword>
<dbReference type="InterPro" id="IPR000536">
    <property type="entry name" value="Nucl_hrmn_rcpt_lig-bd"/>
</dbReference>
<evidence type="ECO:0000259" key="11">
    <source>
        <dbReference type="PROSITE" id="PS51030"/>
    </source>
</evidence>
<dbReference type="AlphaFoldDB" id="A0ABD2JA04"/>
<feature type="compositionally biased region" description="Basic and acidic residues" evidence="9">
    <location>
        <begin position="394"/>
        <end position="406"/>
    </location>
</feature>
<dbReference type="PRINTS" id="PR00047">
    <property type="entry name" value="STROIDFINGER"/>
</dbReference>
<dbReference type="SMART" id="SM00399">
    <property type="entry name" value="ZnF_C4"/>
    <property type="match status" value="1"/>
</dbReference>